<dbReference type="GO" id="GO:0043138">
    <property type="term" value="F:3'-5' DNA helicase activity"/>
    <property type="evidence" value="ECO:0007669"/>
    <property type="project" value="UniProtKB-EC"/>
</dbReference>
<sequence length="153" mass="17385">MMCGRAGRPPFDDTGLVIIMTRRETVHLYENLLNGCEVVESQLLPCVTEHLLAEIVQLTVTDITKAIEWLQCSYLYVRMKKNPENYSIKKGISGDRLVKHVQGAIVVLHYAMLDICVKKVNELSQHQMVEIDKDGFLLSPLDPGRLMTVLFEI</sequence>
<evidence type="ECO:0000313" key="9">
    <source>
        <dbReference type="EMBL" id="RYR28971.1"/>
    </source>
</evidence>
<dbReference type="InterPro" id="IPR036388">
    <property type="entry name" value="WH-like_DNA-bd_sf"/>
</dbReference>
<dbReference type="GO" id="GO:0005524">
    <property type="term" value="F:ATP binding"/>
    <property type="evidence" value="ECO:0007669"/>
    <property type="project" value="UniProtKB-KW"/>
</dbReference>
<dbReference type="EC" id="5.6.2.4" evidence="6"/>
<organism evidence="9 10">
    <name type="scientific">Arachis hypogaea</name>
    <name type="common">Peanut</name>
    <dbReference type="NCBI Taxonomy" id="3818"/>
    <lineage>
        <taxon>Eukaryota</taxon>
        <taxon>Viridiplantae</taxon>
        <taxon>Streptophyta</taxon>
        <taxon>Embryophyta</taxon>
        <taxon>Tracheophyta</taxon>
        <taxon>Spermatophyta</taxon>
        <taxon>Magnoliopsida</taxon>
        <taxon>eudicotyledons</taxon>
        <taxon>Gunneridae</taxon>
        <taxon>Pentapetalae</taxon>
        <taxon>rosids</taxon>
        <taxon>fabids</taxon>
        <taxon>Fabales</taxon>
        <taxon>Fabaceae</taxon>
        <taxon>Papilionoideae</taxon>
        <taxon>50 kb inversion clade</taxon>
        <taxon>dalbergioids sensu lato</taxon>
        <taxon>Dalbergieae</taxon>
        <taxon>Pterocarpus clade</taxon>
        <taxon>Arachis</taxon>
    </lineage>
</organism>
<dbReference type="Gene3D" id="1.10.10.10">
    <property type="entry name" value="Winged helix-like DNA-binding domain superfamily/Winged helix DNA-binding domain"/>
    <property type="match status" value="1"/>
</dbReference>
<dbReference type="FunFam" id="1.10.10.10:FF:000012">
    <property type="entry name" value="U5 small nuclear ribonucleoprotein helicase"/>
    <property type="match status" value="1"/>
</dbReference>
<dbReference type="PANTHER" id="PTHR47835:SF3">
    <property type="entry name" value="HELICASE FOR MEIOSIS 1"/>
    <property type="match status" value="1"/>
</dbReference>
<dbReference type="GO" id="GO:0016787">
    <property type="term" value="F:hydrolase activity"/>
    <property type="evidence" value="ECO:0007669"/>
    <property type="project" value="UniProtKB-KW"/>
</dbReference>
<dbReference type="EMBL" id="SDMP01000011">
    <property type="protein sequence ID" value="RYR28971.1"/>
    <property type="molecule type" value="Genomic_DNA"/>
</dbReference>
<dbReference type="PANTHER" id="PTHR47835">
    <property type="entry name" value="HFM1, ATP DEPENDENT DNA HELICASE HOMOLOG"/>
    <property type="match status" value="1"/>
</dbReference>
<evidence type="ECO:0000256" key="7">
    <source>
        <dbReference type="ARBA" id="ARBA00048988"/>
    </source>
</evidence>
<gene>
    <name evidence="9" type="ORF">Ahy_B01g053205</name>
</gene>
<evidence type="ECO:0000256" key="3">
    <source>
        <dbReference type="ARBA" id="ARBA00022806"/>
    </source>
</evidence>
<comment type="caution">
    <text evidence="9">The sequence shown here is derived from an EMBL/GenBank/DDBJ whole genome shotgun (WGS) entry which is preliminary data.</text>
</comment>
<proteinExistence type="predicted"/>
<reference evidence="9 10" key="1">
    <citation type="submission" date="2019-01" db="EMBL/GenBank/DDBJ databases">
        <title>Sequencing of cultivated peanut Arachis hypogaea provides insights into genome evolution and oil improvement.</title>
        <authorList>
            <person name="Chen X."/>
        </authorList>
    </citation>
    <scope>NUCLEOTIDE SEQUENCE [LARGE SCALE GENOMIC DNA]</scope>
    <source>
        <strain evidence="10">cv. Fuhuasheng</strain>
        <tissue evidence="9">Leaves</tissue>
    </source>
</reference>
<comment type="catalytic activity">
    <reaction evidence="7">
        <text>ATP + H2O = ADP + phosphate + H(+)</text>
        <dbReference type="Rhea" id="RHEA:13065"/>
        <dbReference type="ChEBI" id="CHEBI:15377"/>
        <dbReference type="ChEBI" id="CHEBI:15378"/>
        <dbReference type="ChEBI" id="CHEBI:30616"/>
        <dbReference type="ChEBI" id="CHEBI:43474"/>
        <dbReference type="ChEBI" id="CHEBI:456216"/>
        <dbReference type="EC" id="5.6.2.4"/>
    </reaction>
</comment>
<evidence type="ECO:0000256" key="1">
    <source>
        <dbReference type="ARBA" id="ARBA00022741"/>
    </source>
</evidence>
<name>A0A445ARE1_ARAHY</name>
<evidence type="ECO:0000256" key="4">
    <source>
        <dbReference type="ARBA" id="ARBA00022840"/>
    </source>
</evidence>
<comment type="catalytic activity">
    <reaction evidence="5">
        <text>Couples ATP hydrolysis with the unwinding of duplex DNA by translocating in the 3'-5' direction.</text>
        <dbReference type="EC" id="5.6.2.4"/>
    </reaction>
</comment>
<dbReference type="InterPro" id="IPR052247">
    <property type="entry name" value="Meiotic_Crossover_Helicase"/>
</dbReference>
<evidence type="ECO:0000313" key="10">
    <source>
        <dbReference type="Proteomes" id="UP000289738"/>
    </source>
</evidence>
<keyword evidence="2" id="KW-0378">Hydrolase</keyword>
<evidence type="ECO:0000256" key="6">
    <source>
        <dbReference type="ARBA" id="ARBA00034808"/>
    </source>
</evidence>
<keyword evidence="1" id="KW-0547">Nucleotide-binding</keyword>
<keyword evidence="3" id="KW-0347">Helicase</keyword>
<evidence type="ECO:0000256" key="5">
    <source>
        <dbReference type="ARBA" id="ARBA00034617"/>
    </source>
</evidence>
<feature type="domain" description="MER3 helicase-like winged helix" evidence="8">
    <location>
        <begin position="40"/>
        <end position="102"/>
    </location>
</feature>
<accession>A0A445ARE1</accession>
<dbReference type="Proteomes" id="UP000289738">
    <property type="component" value="Chromosome B01"/>
</dbReference>
<keyword evidence="4" id="KW-0067">ATP-binding</keyword>
<keyword evidence="10" id="KW-1185">Reference proteome</keyword>
<evidence type="ECO:0000256" key="2">
    <source>
        <dbReference type="ARBA" id="ARBA00022801"/>
    </source>
</evidence>
<evidence type="ECO:0000259" key="8">
    <source>
        <dbReference type="Pfam" id="PF23445"/>
    </source>
</evidence>
<dbReference type="InterPro" id="IPR027417">
    <property type="entry name" value="P-loop_NTPase"/>
</dbReference>
<protein>
    <recommendedName>
        <fullName evidence="6">DNA 3'-5' helicase</fullName>
        <ecNumber evidence="6">5.6.2.4</ecNumber>
    </recommendedName>
</protein>
<dbReference type="AlphaFoldDB" id="A0A445ARE1"/>
<dbReference type="InterPro" id="IPR057842">
    <property type="entry name" value="WH_MER3"/>
</dbReference>
<dbReference type="Pfam" id="PF23445">
    <property type="entry name" value="WHD_SNRNP200"/>
    <property type="match status" value="1"/>
</dbReference>
<dbReference type="Gene3D" id="3.40.50.300">
    <property type="entry name" value="P-loop containing nucleotide triphosphate hydrolases"/>
    <property type="match status" value="1"/>
</dbReference>